<feature type="domain" description="NADH-Ubiquinone oxidoreductase (complex I) chain 5 N-terminal" evidence="16">
    <location>
        <begin position="66"/>
        <end position="111"/>
    </location>
</feature>
<evidence type="ECO:0000256" key="12">
    <source>
        <dbReference type="ARBA" id="ARBA00023201"/>
    </source>
</evidence>
<dbReference type="InterPro" id="IPR046806">
    <property type="entry name" value="MrpA_C/MbhE"/>
</dbReference>
<feature type="transmembrane region" description="Helical" evidence="14">
    <location>
        <begin position="374"/>
        <end position="396"/>
    </location>
</feature>
<dbReference type="PANTHER" id="PTHR43373:SF1">
    <property type="entry name" value="NA(+)_H(+) ANTIPORTER SUBUNIT A"/>
    <property type="match status" value="1"/>
</dbReference>
<gene>
    <name evidence="19" type="ORF">CYL18_06690</name>
</gene>
<dbReference type="Pfam" id="PF00662">
    <property type="entry name" value="Proton_antipo_N"/>
    <property type="match status" value="1"/>
</dbReference>
<dbReference type="RefSeq" id="WP_104848703.1">
    <property type="nucleotide sequence ID" value="NZ_PKOZ01000002.1"/>
</dbReference>
<feature type="transmembrane region" description="Helical" evidence="14">
    <location>
        <begin position="30"/>
        <end position="51"/>
    </location>
</feature>
<protein>
    <submittedName>
        <fullName evidence="19">Na+/H+ antiporter subunit A</fullName>
    </submittedName>
</protein>
<keyword evidence="20" id="KW-1185">Reference proteome</keyword>
<feature type="transmembrane region" description="Helical" evidence="14">
    <location>
        <begin position="775"/>
        <end position="793"/>
    </location>
</feature>
<evidence type="ECO:0000256" key="10">
    <source>
        <dbReference type="ARBA" id="ARBA00023065"/>
    </source>
</evidence>
<evidence type="ECO:0000256" key="9">
    <source>
        <dbReference type="ARBA" id="ARBA00023053"/>
    </source>
</evidence>
<accession>A0A2S7N2N2</accession>
<feature type="transmembrane region" description="Helical" evidence="14">
    <location>
        <begin position="6"/>
        <end position="23"/>
    </location>
</feature>
<dbReference type="PRINTS" id="PR01434">
    <property type="entry name" value="NADHDHGNASE5"/>
</dbReference>
<dbReference type="InterPro" id="IPR001516">
    <property type="entry name" value="Proton_antipo_N"/>
</dbReference>
<evidence type="ECO:0000256" key="7">
    <source>
        <dbReference type="ARBA" id="ARBA00022781"/>
    </source>
</evidence>
<evidence type="ECO:0000256" key="1">
    <source>
        <dbReference type="ARBA" id="ARBA00004651"/>
    </source>
</evidence>
<feature type="transmembrane region" description="Helical" evidence="14">
    <location>
        <begin position="532"/>
        <end position="549"/>
    </location>
</feature>
<dbReference type="NCBIfam" id="TIGR00940">
    <property type="entry name" value="2a6301s01"/>
    <property type="match status" value="1"/>
</dbReference>
<name>A0A2S7N2N2_9BACI</name>
<keyword evidence="6 13" id="KW-0812">Transmembrane</keyword>
<comment type="subcellular location">
    <subcellularLocation>
        <location evidence="1">Cell membrane</location>
        <topology evidence="1">Multi-pass membrane protein</topology>
    </subcellularLocation>
    <subcellularLocation>
        <location evidence="13">Membrane</location>
        <topology evidence="13">Multi-pass membrane protein</topology>
    </subcellularLocation>
</comment>
<evidence type="ECO:0000313" key="19">
    <source>
        <dbReference type="EMBL" id="PQD96276.1"/>
    </source>
</evidence>
<feature type="transmembrane region" description="Helical" evidence="14">
    <location>
        <begin position="711"/>
        <end position="731"/>
    </location>
</feature>
<dbReference type="GO" id="GO:1902600">
    <property type="term" value="P:proton transmembrane transport"/>
    <property type="evidence" value="ECO:0007669"/>
    <property type="project" value="UniProtKB-KW"/>
</dbReference>
<dbReference type="NCBIfam" id="NF009285">
    <property type="entry name" value="PRK12645.1"/>
    <property type="match status" value="1"/>
</dbReference>
<evidence type="ECO:0000259" key="15">
    <source>
        <dbReference type="Pfam" id="PF00361"/>
    </source>
</evidence>
<keyword evidence="7" id="KW-0375">Hydrogen ion transport</keyword>
<evidence type="ECO:0000313" key="20">
    <source>
        <dbReference type="Proteomes" id="UP000239663"/>
    </source>
</evidence>
<feature type="transmembrane region" description="Helical" evidence="14">
    <location>
        <begin position="165"/>
        <end position="186"/>
    </location>
</feature>
<evidence type="ECO:0000256" key="3">
    <source>
        <dbReference type="ARBA" id="ARBA00022448"/>
    </source>
</evidence>
<dbReference type="PANTHER" id="PTHR43373">
    <property type="entry name" value="NA(+)/H(+) ANTIPORTER SUBUNIT"/>
    <property type="match status" value="1"/>
</dbReference>
<dbReference type="InterPro" id="IPR025383">
    <property type="entry name" value="MrpA_C/MbhD"/>
</dbReference>
<sequence length="799" mass="88657">MINLMILLPFFFAVLIPFLHRLFNNKLHIGWLVLFLPAIIFTFLLQYIPITQAGDTWTSEMKWLPSFGLNFTAYVDGLSLLFSLLITGVGALVILYSVFYMSRQREALHNFYVYLMLFMGAMLGVVFSDNVIVLYVFWELTSISSFLLIAYWYHRRKSRDGAQKSMLITIFGGLSMLAGLLLLSIITDTYSIREMISQADSMKEHILFLPAMILILLGAFTKSAQFPFSLWLPDAMEAPTPISAYLHSATMVKAGIYLVARLTPVFGGDAIWFWTVSLVGITTLLYGSWNAVRQKDLKALLAYSTISQLGLIMSLLGLGSAAVYFGYGDESKVYAVAIMAAVFHLVNHSTFKGSLFMVVGIIDHETGTRNLQRLGGLMSLMPISFTITMIGSFSMAGLPPFNGFLSKEMFFTGVVNASGMDLFGMETLGMIFPIVAWAASVLTFVYCMILVFQTFTGAHKPELLFKVAHEPPIGMLIPPALLAIFVVVIFFFPNVLAKYILDPAFIAILPDYAAQGGLGKEISAWHGFNTELLMTIGVVLFGLVLYKLLPKWIKVFSWYPQSLTFNHIYNGALQLMESVSGMVTKKYMTGYTRDYLIYIFVFFIFIVGGSLWLFNGFTFDMSNDSPVSIYEAVMVIGMVAAATIALCSQHRLTSIIAVGALGYLVSILFVIFQAPDLALTQLVVETVTVALFLLCFYHLPELRREISKVRFKFTNMLISVGVGLTVTLLALSANGTRLFETISGYFEDSYALAGAKNIVNATLVDFRGLDTMVEVTVLCIAGLAVFTLIKVNVAGRDKK</sequence>
<keyword evidence="5" id="KW-1003">Cell membrane</keyword>
<dbReference type="Pfam" id="PF13244">
    <property type="entry name" value="MbhD"/>
    <property type="match status" value="1"/>
</dbReference>
<keyword evidence="8 14" id="KW-1133">Transmembrane helix</keyword>
<feature type="transmembrane region" description="Helical" evidence="14">
    <location>
        <begin position="333"/>
        <end position="362"/>
    </location>
</feature>
<dbReference type="InterPro" id="IPR005663">
    <property type="entry name" value="MrpA/MnhA1/PhaAB"/>
</dbReference>
<feature type="transmembrane region" description="Helical" evidence="14">
    <location>
        <begin position="627"/>
        <end position="647"/>
    </location>
</feature>
<evidence type="ECO:0000259" key="18">
    <source>
        <dbReference type="Pfam" id="PF20501"/>
    </source>
</evidence>
<feature type="domain" description="MrpA C-terminal/MbhE" evidence="18">
    <location>
        <begin position="714"/>
        <end position="790"/>
    </location>
</feature>
<feature type="transmembrane region" description="Helical" evidence="14">
    <location>
        <begin position="678"/>
        <end position="699"/>
    </location>
</feature>
<dbReference type="AlphaFoldDB" id="A0A2S7N2N2"/>
<dbReference type="InterPro" id="IPR001750">
    <property type="entry name" value="ND/Mrp_TM"/>
</dbReference>
<feature type="transmembrane region" description="Helical" evidence="14">
    <location>
        <begin position="654"/>
        <end position="672"/>
    </location>
</feature>
<evidence type="ECO:0000256" key="4">
    <source>
        <dbReference type="ARBA" id="ARBA00022449"/>
    </source>
</evidence>
<keyword evidence="10" id="KW-0406">Ion transport</keyword>
<dbReference type="GO" id="GO:0015297">
    <property type="term" value="F:antiporter activity"/>
    <property type="evidence" value="ECO:0007669"/>
    <property type="project" value="UniProtKB-KW"/>
</dbReference>
<feature type="transmembrane region" description="Helical" evidence="14">
    <location>
        <begin position="111"/>
        <end position="127"/>
    </location>
</feature>
<comment type="similarity">
    <text evidence="2">Belongs to the CPA3 antiporters (TC 2.A.63) subunit A family.</text>
</comment>
<evidence type="ECO:0000256" key="8">
    <source>
        <dbReference type="ARBA" id="ARBA00022989"/>
    </source>
</evidence>
<dbReference type="InterPro" id="IPR050616">
    <property type="entry name" value="CPA3_Na-H_Antiporter_A"/>
</dbReference>
<dbReference type="GO" id="GO:0006814">
    <property type="term" value="P:sodium ion transport"/>
    <property type="evidence" value="ECO:0007669"/>
    <property type="project" value="UniProtKB-KW"/>
</dbReference>
<dbReference type="Pfam" id="PF20501">
    <property type="entry name" value="MbhE"/>
    <property type="match status" value="1"/>
</dbReference>
<proteinExistence type="inferred from homology"/>
<evidence type="ECO:0000259" key="16">
    <source>
        <dbReference type="Pfam" id="PF00662"/>
    </source>
</evidence>
<feature type="transmembrane region" description="Helical" evidence="14">
    <location>
        <begin position="133"/>
        <end position="153"/>
    </location>
</feature>
<reference evidence="19 20" key="1">
    <citation type="submission" date="2017-12" db="EMBL/GenBank/DDBJ databases">
        <title>Taxonomic description and draft genome of Pradoshia cofamensis Gen. nov., sp. nov., a thermotolerant bacillale isolated from anterior gut of earthworm Eisenia fetida.</title>
        <authorList>
            <person name="Saha T."/>
            <person name="Chakraborty R."/>
        </authorList>
    </citation>
    <scope>NUCLEOTIDE SEQUENCE [LARGE SCALE GENOMIC DNA]</scope>
    <source>
        <strain evidence="19 20">EAG3</strain>
    </source>
</reference>
<feature type="transmembrane region" description="Helical" evidence="14">
    <location>
        <begin position="242"/>
        <end position="259"/>
    </location>
</feature>
<keyword evidence="4" id="KW-0050">Antiport</keyword>
<feature type="transmembrane region" description="Helical" evidence="14">
    <location>
        <begin position="595"/>
        <end position="615"/>
    </location>
</feature>
<evidence type="ECO:0000256" key="13">
    <source>
        <dbReference type="RuleBase" id="RU000320"/>
    </source>
</evidence>
<dbReference type="EMBL" id="PKOZ01000002">
    <property type="protein sequence ID" value="PQD96276.1"/>
    <property type="molecule type" value="Genomic_DNA"/>
</dbReference>
<evidence type="ECO:0000259" key="17">
    <source>
        <dbReference type="Pfam" id="PF13244"/>
    </source>
</evidence>
<dbReference type="OrthoDB" id="9807568at2"/>
<dbReference type="Proteomes" id="UP000239663">
    <property type="component" value="Unassembled WGS sequence"/>
</dbReference>
<dbReference type="GO" id="GO:0005886">
    <property type="term" value="C:plasma membrane"/>
    <property type="evidence" value="ECO:0007669"/>
    <property type="project" value="UniProtKB-SubCell"/>
</dbReference>
<evidence type="ECO:0000256" key="11">
    <source>
        <dbReference type="ARBA" id="ARBA00023136"/>
    </source>
</evidence>
<keyword evidence="9" id="KW-0915">Sodium</keyword>
<dbReference type="Pfam" id="PF00361">
    <property type="entry name" value="Proton_antipo_M"/>
    <property type="match status" value="1"/>
</dbReference>
<feature type="domain" description="MrpA C-terminal/MbhD" evidence="17">
    <location>
        <begin position="637"/>
        <end position="701"/>
    </location>
</feature>
<evidence type="ECO:0000256" key="6">
    <source>
        <dbReference type="ARBA" id="ARBA00022692"/>
    </source>
</evidence>
<keyword evidence="11 14" id="KW-0472">Membrane</keyword>
<feature type="transmembrane region" description="Helical" evidence="14">
    <location>
        <begin position="206"/>
        <end position="230"/>
    </location>
</feature>
<evidence type="ECO:0000256" key="5">
    <source>
        <dbReference type="ARBA" id="ARBA00022475"/>
    </source>
</evidence>
<feature type="domain" description="NADH:quinone oxidoreductase/Mrp antiporter transmembrane" evidence="15">
    <location>
        <begin position="128"/>
        <end position="423"/>
    </location>
</feature>
<evidence type="ECO:0000256" key="2">
    <source>
        <dbReference type="ARBA" id="ARBA00008483"/>
    </source>
</evidence>
<feature type="transmembrane region" description="Helical" evidence="14">
    <location>
        <begin position="71"/>
        <end position="99"/>
    </location>
</feature>
<organism evidence="19 20">
    <name type="scientific">Pradoshia eiseniae</name>
    <dbReference type="NCBI Taxonomy" id="2064768"/>
    <lineage>
        <taxon>Bacteria</taxon>
        <taxon>Bacillati</taxon>
        <taxon>Bacillota</taxon>
        <taxon>Bacilli</taxon>
        <taxon>Bacillales</taxon>
        <taxon>Bacillaceae</taxon>
        <taxon>Pradoshia</taxon>
    </lineage>
</organism>
<feature type="transmembrane region" description="Helical" evidence="14">
    <location>
        <begin position="301"/>
        <end position="327"/>
    </location>
</feature>
<evidence type="ECO:0000256" key="14">
    <source>
        <dbReference type="SAM" id="Phobius"/>
    </source>
</evidence>
<feature type="transmembrane region" description="Helical" evidence="14">
    <location>
        <begin position="430"/>
        <end position="452"/>
    </location>
</feature>
<keyword evidence="3" id="KW-0813">Transport</keyword>
<dbReference type="PRINTS" id="PR01435">
    <property type="entry name" value="NPOXDRDTASE5"/>
</dbReference>
<keyword evidence="12" id="KW-0739">Sodium transport</keyword>
<feature type="transmembrane region" description="Helical" evidence="14">
    <location>
        <begin position="271"/>
        <end position="289"/>
    </location>
</feature>
<feature type="transmembrane region" description="Helical" evidence="14">
    <location>
        <begin position="473"/>
        <end position="492"/>
    </location>
</feature>
<comment type="caution">
    <text evidence="19">The sequence shown here is derived from an EMBL/GenBank/DDBJ whole genome shotgun (WGS) entry which is preliminary data.</text>
</comment>